<accession>A0ABQ5HVR1</accession>
<evidence type="ECO:0000313" key="1">
    <source>
        <dbReference type="EMBL" id="GJT91571.1"/>
    </source>
</evidence>
<evidence type="ECO:0008006" key="3">
    <source>
        <dbReference type="Google" id="ProtNLM"/>
    </source>
</evidence>
<dbReference type="EMBL" id="BQNB010020030">
    <property type="protein sequence ID" value="GJT91571.1"/>
    <property type="molecule type" value="Genomic_DNA"/>
</dbReference>
<sequence length="116" mass="13223">MGLLMIEENPVTAAAPLLMVPLLNEFKDVFPEEIPARLPMIREIQHCIDFLPGASIPNKPAYRMNPKEFAELEAVLKKRRGVRKFQSLRLGRIKLEDEFFQEEENDAGHVRAPTPG</sequence>
<protein>
    <recommendedName>
        <fullName evidence="3">Reverse transcriptase domain-containing protein</fullName>
    </recommendedName>
</protein>
<proteinExistence type="predicted"/>
<dbReference type="SUPFAM" id="SSF56672">
    <property type="entry name" value="DNA/RNA polymerases"/>
    <property type="match status" value="1"/>
</dbReference>
<name>A0ABQ5HVR1_9ASTR</name>
<comment type="caution">
    <text evidence="1">The sequence shown here is derived from an EMBL/GenBank/DDBJ whole genome shotgun (WGS) entry which is preliminary data.</text>
</comment>
<gene>
    <name evidence="1" type="ORF">Tco_1080416</name>
</gene>
<dbReference type="Proteomes" id="UP001151760">
    <property type="component" value="Unassembled WGS sequence"/>
</dbReference>
<dbReference type="InterPro" id="IPR043502">
    <property type="entry name" value="DNA/RNA_pol_sf"/>
</dbReference>
<dbReference type="PANTHER" id="PTHR35046:SF23">
    <property type="entry name" value="NUCLEOTIDYLTRANSFERASE, RIBONUCLEASE H"/>
    <property type="match status" value="1"/>
</dbReference>
<evidence type="ECO:0000313" key="2">
    <source>
        <dbReference type="Proteomes" id="UP001151760"/>
    </source>
</evidence>
<reference evidence="1" key="1">
    <citation type="journal article" date="2022" name="Int. J. Mol. Sci.">
        <title>Draft Genome of Tanacetum Coccineum: Genomic Comparison of Closely Related Tanacetum-Family Plants.</title>
        <authorList>
            <person name="Yamashiro T."/>
            <person name="Shiraishi A."/>
            <person name="Nakayama K."/>
            <person name="Satake H."/>
        </authorList>
    </citation>
    <scope>NUCLEOTIDE SEQUENCE</scope>
</reference>
<organism evidence="1 2">
    <name type="scientific">Tanacetum coccineum</name>
    <dbReference type="NCBI Taxonomy" id="301880"/>
    <lineage>
        <taxon>Eukaryota</taxon>
        <taxon>Viridiplantae</taxon>
        <taxon>Streptophyta</taxon>
        <taxon>Embryophyta</taxon>
        <taxon>Tracheophyta</taxon>
        <taxon>Spermatophyta</taxon>
        <taxon>Magnoliopsida</taxon>
        <taxon>eudicotyledons</taxon>
        <taxon>Gunneridae</taxon>
        <taxon>Pentapetalae</taxon>
        <taxon>asterids</taxon>
        <taxon>campanulids</taxon>
        <taxon>Asterales</taxon>
        <taxon>Asteraceae</taxon>
        <taxon>Asteroideae</taxon>
        <taxon>Anthemideae</taxon>
        <taxon>Anthemidinae</taxon>
        <taxon>Tanacetum</taxon>
    </lineage>
</organism>
<reference evidence="1" key="2">
    <citation type="submission" date="2022-01" db="EMBL/GenBank/DDBJ databases">
        <authorList>
            <person name="Yamashiro T."/>
            <person name="Shiraishi A."/>
            <person name="Satake H."/>
            <person name="Nakayama K."/>
        </authorList>
    </citation>
    <scope>NUCLEOTIDE SEQUENCE</scope>
</reference>
<dbReference type="PANTHER" id="PTHR35046">
    <property type="entry name" value="ZINC KNUCKLE (CCHC-TYPE) FAMILY PROTEIN"/>
    <property type="match status" value="1"/>
</dbReference>
<keyword evidence="2" id="KW-1185">Reference proteome</keyword>